<gene>
    <name evidence="2" type="ORF">ACFQT0_30010</name>
</gene>
<dbReference type="InterPro" id="IPR000700">
    <property type="entry name" value="PAS-assoc_C"/>
</dbReference>
<dbReference type="NCBIfam" id="TIGR00229">
    <property type="entry name" value="sensory_box"/>
    <property type="match status" value="1"/>
</dbReference>
<protein>
    <submittedName>
        <fullName evidence="2">PAS domain-containing protein</fullName>
    </submittedName>
</protein>
<dbReference type="EMBL" id="JBHTEK010000006">
    <property type="protein sequence ID" value="MFC7671160.1"/>
    <property type="molecule type" value="Genomic_DNA"/>
</dbReference>
<organism evidence="2 3">
    <name type="scientific">Hymenobacter humi</name>
    <dbReference type="NCBI Taxonomy" id="1411620"/>
    <lineage>
        <taxon>Bacteria</taxon>
        <taxon>Pseudomonadati</taxon>
        <taxon>Bacteroidota</taxon>
        <taxon>Cytophagia</taxon>
        <taxon>Cytophagales</taxon>
        <taxon>Hymenobacteraceae</taxon>
        <taxon>Hymenobacter</taxon>
    </lineage>
</organism>
<dbReference type="InterPro" id="IPR035965">
    <property type="entry name" value="PAS-like_dom_sf"/>
</dbReference>
<dbReference type="SUPFAM" id="SSF55785">
    <property type="entry name" value="PYP-like sensor domain (PAS domain)"/>
    <property type="match status" value="1"/>
</dbReference>
<evidence type="ECO:0000259" key="1">
    <source>
        <dbReference type="PROSITE" id="PS50113"/>
    </source>
</evidence>
<dbReference type="Gene3D" id="3.30.450.20">
    <property type="entry name" value="PAS domain"/>
    <property type="match status" value="1"/>
</dbReference>
<dbReference type="InterPro" id="IPR013656">
    <property type="entry name" value="PAS_4"/>
</dbReference>
<evidence type="ECO:0000313" key="2">
    <source>
        <dbReference type="EMBL" id="MFC7671160.1"/>
    </source>
</evidence>
<keyword evidence="3" id="KW-1185">Reference proteome</keyword>
<dbReference type="InterPro" id="IPR000014">
    <property type="entry name" value="PAS"/>
</dbReference>
<dbReference type="PROSITE" id="PS50113">
    <property type="entry name" value="PAC"/>
    <property type="match status" value="1"/>
</dbReference>
<reference evidence="3" key="1">
    <citation type="journal article" date="2019" name="Int. J. Syst. Evol. Microbiol.">
        <title>The Global Catalogue of Microorganisms (GCM) 10K type strain sequencing project: providing services to taxonomists for standard genome sequencing and annotation.</title>
        <authorList>
            <consortium name="The Broad Institute Genomics Platform"/>
            <consortium name="The Broad Institute Genome Sequencing Center for Infectious Disease"/>
            <person name="Wu L."/>
            <person name="Ma J."/>
        </authorList>
    </citation>
    <scope>NUCLEOTIDE SEQUENCE [LARGE SCALE GENOMIC DNA]</scope>
    <source>
        <strain evidence="3">JCM 19635</strain>
    </source>
</reference>
<accession>A0ABW2UCJ8</accession>
<feature type="domain" description="PAC" evidence="1">
    <location>
        <begin position="46"/>
        <end position="99"/>
    </location>
</feature>
<comment type="caution">
    <text evidence="2">The sequence shown here is derived from an EMBL/GenBank/DDBJ whole genome shotgun (WGS) entry which is preliminary data.</text>
</comment>
<sequence>MCAIWGRTAEQVLGKPLFEALPEAAGQGFEELLNGVLATGVPYVANELPSTLDRAGHRDTVYWNFVYQPLPDADGRITGITVVATDVSEQVRARQVLEKLGQELATAYATLRVAHVDTELANAALCESNTHLMRTNADLDSFVYAASHDLKLPVLNLAGLFDEPAARRHLHRPGRRRPPGAPD</sequence>
<dbReference type="RefSeq" id="WP_380207100.1">
    <property type="nucleotide sequence ID" value="NZ_JBHTEK010000006.1"/>
</dbReference>
<name>A0ABW2UCJ8_9BACT</name>
<dbReference type="Pfam" id="PF08448">
    <property type="entry name" value="PAS_4"/>
    <property type="match status" value="1"/>
</dbReference>
<dbReference type="Proteomes" id="UP001596513">
    <property type="component" value="Unassembled WGS sequence"/>
</dbReference>
<evidence type="ECO:0000313" key="3">
    <source>
        <dbReference type="Proteomes" id="UP001596513"/>
    </source>
</evidence>
<proteinExistence type="predicted"/>